<keyword evidence="3" id="KW-1185">Reference proteome</keyword>
<feature type="domain" description="N-acetyltransferase" evidence="1">
    <location>
        <begin position="14"/>
        <end position="153"/>
    </location>
</feature>
<gene>
    <name evidence="2" type="ORF">caldi_13080</name>
</gene>
<accession>A0AA35CKQ9</accession>
<sequence length="153" mass="16378">MEIGPMALHEWPWLLARSVATGWEQLIPAQRAATTPALFAARVEHMLRLALGLPGGTALVARERGEPIGYTVVAVAPDELTGMPCGHLVDIWVEPGRRGKGIGHRLTAAGEAHCRALGLPLVRRVVAAHNRTSLAHALADGCQVERLTLVKVL</sequence>
<proteinExistence type="predicted"/>
<dbReference type="AlphaFoldDB" id="A0AA35CKQ9"/>
<organism evidence="2 3">
    <name type="scientific">Caldinitratiruptor microaerophilus</name>
    <dbReference type="NCBI Taxonomy" id="671077"/>
    <lineage>
        <taxon>Bacteria</taxon>
        <taxon>Bacillati</taxon>
        <taxon>Bacillota</taxon>
        <taxon>Clostridia</taxon>
        <taxon>Eubacteriales</taxon>
        <taxon>Symbiobacteriaceae</taxon>
        <taxon>Caldinitratiruptor</taxon>
    </lineage>
</organism>
<dbReference type="RefSeq" id="WP_264844283.1">
    <property type="nucleotide sequence ID" value="NZ_AP025628.1"/>
</dbReference>
<evidence type="ECO:0000313" key="3">
    <source>
        <dbReference type="Proteomes" id="UP001163687"/>
    </source>
</evidence>
<dbReference type="InterPro" id="IPR016181">
    <property type="entry name" value="Acyl_CoA_acyltransferase"/>
</dbReference>
<dbReference type="Pfam" id="PF00583">
    <property type="entry name" value="Acetyltransf_1"/>
    <property type="match status" value="1"/>
</dbReference>
<protein>
    <recommendedName>
        <fullName evidence="1">N-acetyltransferase domain-containing protein</fullName>
    </recommendedName>
</protein>
<reference evidence="2" key="1">
    <citation type="submission" date="2022-03" db="EMBL/GenBank/DDBJ databases">
        <title>Complete genome sequence of Caldinitratiruptor microaerophilus.</title>
        <authorList>
            <person name="Mukaiyama R."/>
            <person name="Nishiyama T."/>
            <person name="Ueda K."/>
        </authorList>
    </citation>
    <scope>NUCLEOTIDE SEQUENCE</scope>
    <source>
        <strain evidence="2">JCM 16183</strain>
    </source>
</reference>
<evidence type="ECO:0000313" key="2">
    <source>
        <dbReference type="EMBL" id="BDG60218.1"/>
    </source>
</evidence>
<dbReference type="PROSITE" id="PS51186">
    <property type="entry name" value="GNAT"/>
    <property type="match status" value="1"/>
</dbReference>
<name>A0AA35CKQ9_9FIRM</name>
<dbReference type="GO" id="GO:0016747">
    <property type="term" value="F:acyltransferase activity, transferring groups other than amino-acyl groups"/>
    <property type="evidence" value="ECO:0007669"/>
    <property type="project" value="InterPro"/>
</dbReference>
<dbReference type="Proteomes" id="UP001163687">
    <property type="component" value="Chromosome"/>
</dbReference>
<dbReference type="CDD" id="cd04301">
    <property type="entry name" value="NAT_SF"/>
    <property type="match status" value="1"/>
</dbReference>
<evidence type="ECO:0000259" key="1">
    <source>
        <dbReference type="PROSITE" id="PS51186"/>
    </source>
</evidence>
<dbReference type="InterPro" id="IPR000182">
    <property type="entry name" value="GNAT_dom"/>
</dbReference>
<dbReference type="SUPFAM" id="SSF55729">
    <property type="entry name" value="Acyl-CoA N-acyltransferases (Nat)"/>
    <property type="match status" value="1"/>
</dbReference>
<dbReference type="KEGG" id="cmic:caldi_13080"/>
<dbReference type="EMBL" id="AP025628">
    <property type="protein sequence ID" value="BDG60218.1"/>
    <property type="molecule type" value="Genomic_DNA"/>
</dbReference>
<dbReference type="Gene3D" id="3.40.630.30">
    <property type="match status" value="1"/>
</dbReference>